<organism evidence="1 2">
    <name type="scientific">Anaerobacillus alkalilacustris</name>
    <dbReference type="NCBI Taxonomy" id="393763"/>
    <lineage>
        <taxon>Bacteria</taxon>
        <taxon>Bacillati</taxon>
        <taxon>Bacillota</taxon>
        <taxon>Bacilli</taxon>
        <taxon>Bacillales</taxon>
        <taxon>Bacillaceae</taxon>
        <taxon>Anaerobacillus</taxon>
    </lineage>
</organism>
<keyword evidence="2" id="KW-1185">Reference proteome</keyword>
<dbReference type="InterPro" id="IPR012190">
    <property type="entry name" value="UCP036698"/>
</dbReference>
<dbReference type="Pfam" id="PF14084">
    <property type="entry name" value="DUF4264"/>
    <property type="match status" value="1"/>
</dbReference>
<dbReference type="PIRSF" id="PIRSF036698">
    <property type="entry name" value="UCP036698"/>
    <property type="match status" value="1"/>
</dbReference>
<sequence>MKGEYLVNKIDIISSAKVNKTPDLYEIVGACNRTLKERDLMFGLALDEKNKTKMVFTIYGT</sequence>
<accession>A0A1S2LQI9</accession>
<gene>
    <name evidence="1" type="ORF">BKP37_07300</name>
</gene>
<proteinExistence type="predicted"/>
<dbReference type="AlphaFoldDB" id="A0A1S2LQI9"/>
<dbReference type="EMBL" id="MLQR01000016">
    <property type="protein sequence ID" value="OIJ14779.1"/>
    <property type="molecule type" value="Genomic_DNA"/>
</dbReference>
<protein>
    <submittedName>
        <fullName evidence="1">DUF4264 domain-containing protein</fullName>
    </submittedName>
</protein>
<dbReference type="OrthoDB" id="2382360at2"/>
<name>A0A1S2LQI9_9BACI</name>
<dbReference type="Proteomes" id="UP000179524">
    <property type="component" value="Unassembled WGS sequence"/>
</dbReference>
<evidence type="ECO:0000313" key="2">
    <source>
        <dbReference type="Proteomes" id="UP000179524"/>
    </source>
</evidence>
<comment type="caution">
    <text evidence="1">The sequence shown here is derived from an EMBL/GenBank/DDBJ whole genome shotgun (WGS) entry which is preliminary data.</text>
</comment>
<reference evidence="1 2" key="1">
    <citation type="submission" date="2016-10" db="EMBL/GenBank/DDBJ databases">
        <title>Draft genome sequences of four alkaliphilic bacteria belonging to the Anaerobacillus genus.</title>
        <authorList>
            <person name="Bassil N.M."/>
            <person name="Lloyd J.R."/>
        </authorList>
    </citation>
    <scope>NUCLEOTIDE SEQUENCE [LARGE SCALE GENOMIC DNA]</scope>
    <source>
        <strain evidence="1 2">DSM 18345</strain>
    </source>
</reference>
<evidence type="ECO:0000313" key="1">
    <source>
        <dbReference type="EMBL" id="OIJ14779.1"/>
    </source>
</evidence>